<evidence type="ECO:0000256" key="2">
    <source>
        <dbReference type="SAM" id="MobiDB-lite"/>
    </source>
</evidence>
<dbReference type="PROSITE" id="PS51257">
    <property type="entry name" value="PROKAR_LIPOPROTEIN"/>
    <property type="match status" value="1"/>
</dbReference>
<feature type="region of interest" description="Disordered" evidence="2">
    <location>
        <begin position="300"/>
        <end position="333"/>
    </location>
</feature>
<sequence>MDLAGRPPQPQHLGSPMSSHVQTFLSCVYFSLRARADCLFVFVPNIRDEQSPDADKWKQRRNHSFDQNRHLEEITKERDSFKRVACTLQRVVSQLVAYCAAAEDELNKTVLTELLAHVLPPDTLSGDEESRPSTPNTGSDINNSSLSRSGGKRVHFAPDLRNVLSVLDEGVDLQFQQQKDLSLEIKNELETSLMRLRSEAQELLELSAKVAKNRTQRLSLGKNQVEITELVDNLDNKEKSCDNCELHRKNMEEAMAECVQREGLLRTELESAMLRIARLMNDDQHHDADVIAEGYGTLQHPRAPLSLPVRPSARTPPPIDSRSTSADGSHSPRGQLARLVIELDAAQRERDDLAQQLEAANRQLRSTRQFVEEQAAERETERDDFARQLRDLREENARLAQRLQSNARILSEVEQLESQTKEMNQIIADLELRKTATDEELKASSEKVSLLRDIISNLESQLEQKTSELESLRSERNDHTNVSCLHCAGAVPSEEEDGDGFLAKVKEQARWLEECLHRRTQKLERIHESISSTSCSEPSEDVSLKDHKKPSMETNSSESPEPRRDRLLVLAGVWECLDAHARAEDAAIKRVADLEMQRAQLKDIAQEVRAERDVLQTRMSEQALRVSTLQARLERQRDEAETSRREATSELLVKLHDATSEVIIYHEIVTILSELLQRGYLEWHLFRNMQTVTSVRVSGVLNITDALPAILSDARHAVNETLKVQRLKEELEVKEKQMARLRKSIEEKDKLNEEHASLYGNSCHPKDKVVILERELSDAQTKIAQLETVAKSLETEKDSLQQLVRDSQRQLAERNAQLQELLALKLDDDNQKTENKSDNVDGAKNSARTLSDIVSISDYDEQDLQMRRYEMKYQNVNISSIQHLNERDKSFLQKTVPDDHDKPNISSLNLDCTPKQLECTPRAESLPTHLTSTQNKNVDLLNMYKRNVNETTVFGSGHQFDDSPKHSTAQKIPDNCSMFPNRDVSDTKNITVDPKRIDFSLEPSNVDHRSDEDEPDFTSLEELGIVIDFKQQSFPDIFSQLKNEVKKSRNELESCRSKLKHAEEQLCEFPALKEEVEELKNLLENTMSTMKNDKMFYENQLGNFTSSKKLLDQRLAELTQEVNDKAKDLHLLKEDILRRENMILELAKEKRNLTNKMAELEVKVDELQNRNAVLQKCESENLQMREKIGEIQKLQHLVSEKNQQIDSLNQHLDRLDDLQRRLDDKTEQLESVKEALEEKSNELFQLQDTVEAVSRDLNNITNENSKLVIDNRELKQLLTKLEKEQENASLRLQNSENEVEKLNSINNEFSKKLEDMKSLTNQLKDKECEIEILNEDIKNFHEEIASLKEQLKIGSRSPSPRRSKSGDEGSGKMKQVNRQATEDKKQLIKIRKQISLLQHELDFNKKELNEKAFELARAKLDITELKNALHQATTKISDKEICVTELTKENNNMKAELEELSSEKEEIRKQLATVMSRLSEEGSLKELKEKLRVKEEQCLALEQELKLLKEMFEKMHDSSQRHRAIQSTEEQDLALVIRSGNRSPTTELENAVRAQLNYSNQLDDSIMEQILSGSSDVEDVPRLALNTSKSSSSVHSSSSEKIGRLKSENEKLQMQLNNLEARIKDKDALITELNR</sequence>
<dbReference type="PANTHER" id="PTHR23159">
    <property type="entry name" value="CENTROSOMAL PROTEIN 2"/>
    <property type="match status" value="1"/>
</dbReference>
<dbReference type="PANTHER" id="PTHR23159:SF31">
    <property type="entry name" value="CENTROSOME-ASSOCIATED PROTEIN CEP250 ISOFORM X1"/>
    <property type="match status" value="1"/>
</dbReference>
<protein>
    <submittedName>
        <fullName evidence="3">Uncharacterized protein</fullName>
    </submittedName>
</protein>
<feature type="compositionally biased region" description="Low complexity" evidence="2">
    <location>
        <begin position="1588"/>
        <end position="1599"/>
    </location>
</feature>
<dbReference type="Proteomes" id="UP000299102">
    <property type="component" value="Unassembled WGS sequence"/>
</dbReference>
<proteinExistence type="predicted"/>
<evidence type="ECO:0000313" key="4">
    <source>
        <dbReference type="Proteomes" id="UP000299102"/>
    </source>
</evidence>
<keyword evidence="4" id="KW-1185">Reference proteome</keyword>
<feature type="coiled-coil region" evidence="1">
    <location>
        <begin position="336"/>
        <end position="482"/>
    </location>
</feature>
<feature type="coiled-coil region" evidence="1">
    <location>
        <begin position="591"/>
        <end position="650"/>
    </location>
</feature>
<dbReference type="EMBL" id="BGZK01000140">
    <property type="protein sequence ID" value="GBP22513.1"/>
    <property type="molecule type" value="Genomic_DNA"/>
</dbReference>
<evidence type="ECO:0000313" key="3">
    <source>
        <dbReference type="EMBL" id="GBP22513.1"/>
    </source>
</evidence>
<dbReference type="STRING" id="151549.A0A4C1U7W8"/>
<comment type="caution">
    <text evidence="3">The sequence shown here is derived from an EMBL/GenBank/DDBJ whole genome shotgun (WGS) entry which is preliminary data.</text>
</comment>
<evidence type="ECO:0000256" key="1">
    <source>
        <dbReference type="SAM" id="Coils"/>
    </source>
</evidence>
<feature type="region of interest" description="Disordered" evidence="2">
    <location>
        <begin position="1349"/>
        <end position="1383"/>
    </location>
</feature>
<feature type="coiled-coil region" evidence="1">
    <location>
        <begin position="717"/>
        <end position="824"/>
    </location>
</feature>
<feature type="compositionally biased region" description="Polar residues" evidence="2">
    <location>
        <begin position="132"/>
        <end position="148"/>
    </location>
</feature>
<reference evidence="3 4" key="1">
    <citation type="journal article" date="2019" name="Commun. Biol.">
        <title>The bagworm genome reveals a unique fibroin gene that provides high tensile strength.</title>
        <authorList>
            <person name="Kono N."/>
            <person name="Nakamura H."/>
            <person name="Ohtoshi R."/>
            <person name="Tomita M."/>
            <person name="Numata K."/>
            <person name="Arakawa K."/>
        </authorList>
    </citation>
    <scope>NUCLEOTIDE SEQUENCE [LARGE SCALE GENOMIC DNA]</scope>
</reference>
<organism evidence="3 4">
    <name type="scientific">Eumeta variegata</name>
    <name type="common">Bagworm moth</name>
    <name type="synonym">Eumeta japonica</name>
    <dbReference type="NCBI Taxonomy" id="151549"/>
    <lineage>
        <taxon>Eukaryota</taxon>
        <taxon>Metazoa</taxon>
        <taxon>Ecdysozoa</taxon>
        <taxon>Arthropoda</taxon>
        <taxon>Hexapoda</taxon>
        <taxon>Insecta</taxon>
        <taxon>Pterygota</taxon>
        <taxon>Neoptera</taxon>
        <taxon>Endopterygota</taxon>
        <taxon>Lepidoptera</taxon>
        <taxon>Glossata</taxon>
        <taxon>Ditrysia</taxon>
        <taxon>Tineoidea</taxon>
        <taxon>Psychidae</taxon>
        <taxon>Oiketicinae</taxon>
        <taxon>Eumeta</taxon>
    </lineage>
</organism>
<dbReference type="OrthoDB" id="2020852at2759"/>
<feature type="compositionally biased region" description="Basic and acidic residues" evidence="2">
    <location>
        <begin position="542"/>
        <end position="551"/>
    </location>
</feature>
<feature type="region of interest" description="Disordered" evidence="2">
    <location>
        <begin position="1585"/>
        <end position="1608"/>
    </location>
</feature>
<gene>
    <name evidence="3" type="ORF">EVAR_78691_1</name>
</gene>
<feature type="region of interest" description="Disordered" evidence="2">
    <location>
        <begin position="527"/>
        <end position="563"/>
    </location>
</feature>
<accession>A0A4C1U7W8</accession>
<feature type="region of interest" description="Disordered" evidence="2">
    <location>
        <begin position="121"/>
        <end position="152"/>
    </location>
</feature>
<keyword evidence="1" id="KW-0175">Coiled coil</keyword>
<name>A0A4C1U7W8_EUMVA</name>